<feature type="domain" description="Retroviral polymerase SH3-like" evidence="2">
    <location>
        <begin position="44"/>
        <end position="106"/>
    </location>
</feature>
<dbReference type="SUPFAM" id="SSF56672">
    <property type="entry name" value="DNA/RNA polymerases"/>
    <property type="match status" value="1"/>
</dbReference>
<dbReference type="InterPro" id="IPR043502">
    <property type="entry name" value="DNA/RNA_pol_sf"/>
</dbReference>
<organism evidence="3 4">
    <name type="scientific">Vitis vinifera</name>
    <name type="common">Grape</name>
    <dbReference type="NCBI Taxonomy" id="29760"/>
    <lineage>
        <taxon>Eukaryota</taxon>
        <taxon>Viridiplantae</taxon>
        <taxon>Streptophyta</taxon>
        <taxon>Embryophyta</taxon>
        <taxon>Tracheophyta</taxon>
        <taxon>Spermatophyta</taxon>
        <taxon>Magnoliopsida</taxon>
        <taxon>eudicotyledons</taxon>
        <taxon>Gunneridae</taxon>
        <taxon>Pentapetalae</taxon>
        <taxon>rosids</taxon>
        <taxon>Vitales</taxon>
        <taxon>Vitaceae</taxon>
        <taxon>Viteae</taxon>
        <taxon>Vitis</taxon>
    </lineage>
</organism>
<evidence type="ECO:0000259" key="2">
    <source>
        <dbReference type="Pfam" id="PF25597"/>
    </source>
</evidence>
<feature type="domain" description="Reverse transcriptase Ty1/copia-type" evidence="1">
    <location>
        <begin position="281"/>
        <end position="484"/>
    </location>
</feature>
<evidence type="ECO:0000313" key="4">
    <source>
        <dbReference type="Proteomes" id="UP000288805"/>
    </source>
</evidence>
<dbReference type="AlphaFoldDB" id="A0A438D3E6"/>
<gene>
    <name evidence="3" type="primary">RE1_1091</name>
    <name evidence="3" type="ORF">CK203_100308</name>
</gene>
<proteinExistence type="predicted"/>
<evidence type="ECO:0000259" key="1">
    <source>
        <dbReference type="Pfam" id="PF07727"/>
    </source>
</evidence>
<comment type="caution">
    <text evidence="3">The sequence shown here is derived from an EMBL/GenBank/DDBJ whole genome shotgun (WGS) entry which is preliminary data.</text>
</comment>
<evidence type="ECO:0000313" key="3">
    <source>
        <dbReference type="EMBL" id="RVW29942.1"/>
    </source>
</evidence>
<protein>
    <submittedName>
        <fullName evidence="3">Retrovirus-related Pol polyprotein from transposon RE1</fullName>
    </submittedName>
</protein>
<dbReference type="CDD" id="cd09272">
    <property type="entry name" value="RNase_HI_RT_Ty1"/>
    <property type="match status" value="1"/>
</dbReference>
<name>A0A438D3E6_VITVI</name>
<dbReference type="Pfam" id="PF25597">
    <property type="entry name" value="SH3_retrovirus"/>
    <property type="match status" value="1"/>
</dbReference>
<dbReference type="PANTHER" id="PTHR11439">
    <property type="entry name" value="GAG-POL-RELATED RETROTRANSPOSON"/>
    <property type="match status" value="1"/>
</dbReference>
<dbReference type="EMBL" id="QGNW01001820">
    <property type="protein sequence ID" value="RVW29942.1"/>
    <property type="molecule type" value="Genomic_DNA"/>
</dbReference>
<dbReference type="PANTHER" id="PTHR11439:SF455">
    <property type="entry name" value="RLK (RECEPTOR-LIKE PROTEIN KINASE) 8, PUTATIVE-RELATED"/>
    <property type="match status" value="1"/>
</dbReference>
<reference evidence="3 4" key="1">
    <citation type="journal article" date="2018" name="PLoS Genet.">
        <title>Population sequencing reveals clonal diversity and ancestral inbreeding in the grapevine cultivar Chardonnay.</title>
        <authorList>
            <person name="Roach M.J."/>
            <person name="Johnson D.L."/>
            <person name="Bohlmann J."/>
            <person name="van Vuuren H.J."/>
            <person name="Jones S.J."/>
            <person name="Pretorius I.S."/>
            <person name="Schmidt S.A."/>
            <person name="Borneman A.R."/>
        </authorList>
    </citation>
    <scope>NUCLEOTIDE SEQUENCE [LARGE SCALE GENOMIC DNA]</scope>
    <source>
        <strain evidence="4">cv. Chardonnay</strain>
        <tissue evidence="3">Leaf</tissue>
    </source>
</reference>
<accession>A0A438D3E6</accession>
<sequence>MLSSFSTTTYIINRLPMPVLGGLSLFEVLSGKPPNYVNFHPFGCRVYPCLCDYAPYKFSPRSLPCIFLGYSSSHKGFRCFDTTTSRTYITWHAWFDEIFFPFSNTSSPVSISAIGFSNFYEPCSLEPPSSTSSPTTTQVFTTPPCHFCADDSAIEPLQVSSSTTESTSPSVAVSLAPVSATDLAPSAVPMDQIHATTSSAPSSSHPKITRAKSGIFKTRHPAHLSFVQSTPLIHVLLATPEPKGFKSAAKNPAWLAAMDDEMKALQINHTWDLVHRPSNANIGYTQLPGLDYTDTFSPVVKASTICVVLSLVVSHKWPLRQLDVKNAFLNGILHETVYMEQPLGYVDPRHPLHVCKLKKTLYGLKQAPCAWFQRFSSFLPRLGFYCSCAYTSLFVFNRKDDLIYLLLYVDDIILTRNNSTLINRFISQLHSEFAIKDLGPLTYFLGLEASSILDGLFLSQVKYATDVLARAQLLDSKPVTTPMILHTWMPIGLVARTLDTSGYSIFLGNNLVSWSAKKQPTVSRSSCESEYRALALTVAEVLWLTHLLRDLRVTLTHWPLLLCDNKSAIFLSSNPVSHKHTKHIVLNYHFVCELVVVGTPCL</sequence>
<dbReference type="InterPro" id="IPR013103">
    <property type="entry name" value="RVT_2"/>
</dbReference>
<dbReference type="Proteomes" id="UP000288805">
    <property type="component" value="Unassembled WGS sequence"/>
</dbReference>
<dbReference type="InterPro" id="IPR057670">
    <property type="entry name" value="SH3_retrovirus"/>
</dbReference>
<dbReference type="Pfam" id="PF07727">
    <property type="entry name" value="RVT_2"/>
    <property type="match status" value="1"/>
</dbReference>